<dbReference type="InterPro" id="IPR050217">
    <property type="entry name" value="Peroxiredoxin"/>
</dbReference>
<dbReference type="RefSeq" id="WP_228352801.1">
    <property type="nucleotide sequence ID" value="NZ_JACEGA010000001.1"/>
</dbReference>
<dbReference type="GO" id="GO:0006979">
    <property type="term" value="P:response to oxidative stress"/>
    <property type="evidence" value="ECO:0007669"/>
    <property type="project" value="TreeGrafter"/>
</dbReference>
<evidence type="ECO:0000256" key="6">
    <source>
        <dbReference type="ARBA" id="ARBA00023284"/>
    </source>
</evidence>
<comment type="similarity">
    <text evidence="7 9">Belongs to the peroxiredoxin family. Prx6 subfamily.</text>
</comment>
<comment type="subunit">
    <text evidence="9">Homodecamer. Pentamer of dimers that assemble into a ring structure.</text>
</comment>
<evidence type="ECO:0000259" key="10">
    <source>
        <dbReference type="PROSITE" id="PS51352"/>
    </source>
</evidence>
<feature type="disulfide bond" description="Interchain (with Cys-219); in linked form" evidence="9">
    <location>
        <position position="52"/>
    </location>
</feature>
<comment type="catalytic activity">
    <reaction evidence="9">
        <text>a hydroperoxide + [thioredoxin]-dithiol = an alcohol + [thioredoxin]-disulfide + H2O</text>
        <dbReference type="Rhea" id="RHEA:62620"/>
        <dbReference type="Rhea" id="RHEA-COMP:10698"/>
        <dbReference type="Rhea" id="RHEA-COMP:10700"/>
        <dbReference type="ChEBI" id="CHEBI:15377"/>
        <dbReference type="ChEBI" id="CHEBI:29950"/>
        <dbReference type="ChEBI" id="CHEBI:30879"/>
        <dbReference type="ChEBI" id="CHEBI:35924"/>
        <dbReference type="ChEBI" id="CHEBI:50058"/>
        <dbReference type="EC" id="1.11.1.24"/>
    </reaction>
</comment>
<evidence type="ECO:0000256" key="3">
    <source>
        <dbReference type="ARBA" id="ARBA00022559"/>
    </source>
</evidence>
<comment type="function">
    <text evidence="8 9">Thiol-specific peroxidase that catalyzes the reduction of hydrogen peroxide and organic hydroperoxides to water and alcohols, respectively. Plays a role in cell protection against oxidative stress by detoxifying peroxides.</text>
</comment>
<reference evidence="11 12" key="1">
    <citation type="submission" date="2020-07" db="EMBL/GenBank/DDBJ databases">
        <title>Characterization and genome sequencing of isolate MD1, a novel member within the family Lachnospiraceae.</title>
        <authorList>
            <person name="Rettenmaier R."/>
            <person name="Di Bello L."/>
            <person name="Zinser C."/>
            <person name="Scheitz K."/>
            <person name="Liebl W."/>
            <person name="Zverlov V."/>
        </authorList>
    </citation>
    <scope>NUCLEOTIDE SEQUENCE [LARGE SCALE GENOMIC DNA]</scope>
    <source>
        <strain evidence="11 12">MD1</strain>
    </source>
</reference>
<dbReference type="GO" id="GO:0005829">
    <property type="term" value="C:cytosol"/>
    <property type="evidence" value="ECO:0007669"/>
    <property type="project" value="TreeGrafter"/>
</dbReference>
<dbReference type="InterPro" id="IPR000866">
    <property type="entry name" value="AhpC/TSA"/>
</dbReference>
<dbReference type="SUPFAM" id="SSF52833">
    <property type="entry name" value="Thioredoxin-like"/>
    <property type="match status" value="1"/>
</dbReference>
<dbReference type="InterPro" id="IPR013766">
    <property type="entry name" value="Thioredoxin_domain"/>
</dbReference>
<feature type="disulfide bond" description="Alternate" evidence="9">
    <location>
        <begin position="213"/>
        <end position="219"/>
    </location>
</feature>
<evidence type="ECO:0000256" key="8">
    <source>
        <dbReference type="ARBA" id="ARBA00037420"/>
    </source>
</evidence>
<gene>
    <name evidence="11" type="ORF">H0486_09550</name>
</gene>
<evidence type="ECO:0000256" key="9">
    <source>
        <dbReference type="HAMAP-Rule" id="MF_00401"/>
    </source>
</evidence>
<evidence type="ECO:0000256" key="4">
    <source>
        <dbReference type="ARBA" id="ARBA00022862"/>
    </source>
</evidence>
<dbReference type="Pfam" id="PF00578">
    <property type="entry name" value="AhpC-TSA"/>
    <property type="match status" value="1"/>
</dbReference>
<comment type="miscellaneous">
    <text evidence="9">The active site is a conserved redox-active cysteine residue, the peroxidatic cysteine (C(P)), which makes the nucleophilic attack on the peroxide substrate. The peroxide oxidizes the C(P)-SH to cysteine sulfenic acid (C(P)-SOH), which then reacts with another cysteine residue, the resolving cysteine (C(R)), to form a disulfide bridge. The disulfide is subsequently reduced by an appropriate electron donor to complete the catalytic cycle. Although the primary sequence of this enzyme is similar to those of the 1-Cys Prx6 enzymes, its catalytic properties resemble those of the typical 2-Cys Prxs and C(R) is provided by the other dimeric subunit to form an intersubunit disulfide. The disulfide is subsequently reduced by thioredoxin.</text>
</comment>
<sequence length="256" mass="29271">MEDNHGYRMPLIGDKAPSFHAVTTQGDINFPEDYRGKWVILFSHPADFTPVCTTEFMTFASMMKEFQLLNTELVGLSIDSIYSHIAWLRKIRELAWKDMKHIDVTFPLIADISMEIARKYGMLHPGYSGTQTVRAVYIIDPDGIIRAILYYPATTGRNMNELKRMIIALQKADCEKVATPANWAPGDDVILPAPGSCNAARERVEQIQNDTYCLDWFLCFKQSNNAPCSNPYEPEGIPYPSAHARHRINYRRYQDL</sequence>
<dbReference type="PROSITE" id="PS51352">
    <property type="entry name" value="THIOREDOXIN_2"/>
    <property type="match status" value="1"/>
</dbReference>
<organism evidence="11 12">
    <name type="scientific">Variimorphobacter saccharofermentans</name>
    <dbReference type="NCBI Taxonomy" id="2755051"/>
    <lineage>
        <taxon>Bacteria</taxon>
        <taxon>Bacillati</taxon>
        <taxon>Bacillota</taxon>
        <taxon>Clostridia</taxon>
        <taxon>Lachnospirales</taxon>
        <taxon>Lachnospiraceae</taxon>
        <taxon>Variimorphobacter</taxon>
    </lineage>
</organism>
<comment type="caution">
    <text evidence="11">The sequence shown here is derived from an EMBL/GenBank/DDBJ whole genome shotgun (WGS) entry which is preliminary data.</text>
</comment>
<dbReference type="EC" id="1.11.1.24" evidence="9"/>
<dbReference type="GO" id="GO:0045454">
    <property type="term" value="P:cell redox homeostasis"/>
    <property type="evidence" value="ECO:0007669"/>
    <property type="project" value="TreeGrafter"/>
</dbReference>
<keyword evidence="6 9" id="KW-0676">Redox-active center</keyword>
<dbReference type="NCBIfam" id="NF009668">
    <property type="entry name" value="PRK13189.1"/>
    <property type="match status" value="1"/>
</dbReference>
<dbReference type="GO" id="GO:0042744">
    <property type="term" value="P:hydrogen peroxide catabolic process"/>
    <property type="evidence" value="ECO:0007669"/>
    <property type="project" value="TreeGrafter"/>
</dbReference>
<accession>A0A839JZL5</accession>
<dbReference type="Pfam" id="PF10417">
    <property type="entry name" value="1-cysPrx_C"/>
    <property type="match status" value="1"/>
</dbReference>
<dbReference type="Proteomes" id="UP000574276">
    <property type="component" value="Unassembled WGS sequence"/>
</dbReference>
<keyword evidence="5 9" id="KW-0560">Oxidoreductase</keyword>
<dbReference type="PANTHER" id="PTHR10681">
    <property type="entry name" value="THIOREDOXIN PEROXIDASE"/>
    <property type="match status" value="1"/>
</dbReference>
<keyword evidence="2 9" id="KW-0963">Cytoplasm</keyword>
<proteinExistence type="inferred from homology"/>
<evidence type="ECO:0000256" key="5">
    <source>
        <dbReference type="ARBA" id="ARBA00023002"/>
    </source>
</evidence>
<dbReference type="EMBL" id="JACEGA010000001">
    <property type="protein sequence ID" value="MBB2183123.1"/>
    <property type="molecule type" value="Genomic_DNA"/>
</dbReference>
<evidence type="ECO:0000313" key="12">
    <source>
        <dbReference type="Proteomes" id="UP000574276"/>
    </source>
</evidence>
<evidence type="ECO:0000313" key="11">
    <source>
        <dbReference type="EMBL" id="MBB2183123.1"/>
    </source>
</evidence>
<dbReference type="HAMAP" id="MF_00401">
    <property type="entry name" value="Peroxiredoxin"/>
    <property type="match status" value="1"/>
</dbReference>
<dbReference type="GO" id="GO:0008379">
    <property type="term" value="F:thioredoxin peroxidase activity"/>
    <property type="evidence" value="ECO:0007669"/>
    <property type="project" value="TreeGrafter"/>
</dbReference>
<keyword evidence="12" id="KW-1185">Reference proteome</keyword>
<dbReference type="GO" id="GO:0033554">
    <property type="term" value="P:cellular response to stress"/>
    <property type="evidence" value="ECO:0007669"/>
    <property type="project" value="TreeGrafter"/>
</dbReference>
<keyword evidence="9" id="KW-1015">Disulfide bond</keyword>
<dbReference type="Gene3D" id="3.30.1020.10">
    <property type="entry name" value="Antioxidant, Horf6, Chain A, domain2"/>
    <property type="match status" value="1"/>
</dbReference>
<keyword evidence="3 9" id="KW-0575">Peroxidase</keyword>
<evidence type="ECO:0000256" key="2">
    <source>
        <dbReference type="ARBA" id="ARBA00022490"/>
    </source>
</evidence>
<feature type="domain" description="Thioredoxin" evidence="10">
    <location>
        <begin position="10"/>
        <end position="171"/>
    </location>
</feature>
<feature type="binding site" evidence="9">
    <location>
        <position position="134"/>
    </location>
    <ligand>
        <name>substrate</name>
    </ligand>
</feature>
<evidence type="ECO:0000256" key="7">
    <source>
        <dbReference type="ARBA" id="ARBA00025719"/>
    </source>
</evidence>
<dbReference type="InterPro" id="IPR019479">
    <property type="entry name" value="Peroxiredoxin_C"/>
</dbReference>
<dbReference type="InterPro" id="IPR045020">
    <property type="entry name" value="PRX_1cys"/>
</dbReference>
<dbReference type="FunFam" id="3.40.30.10:FF:000011">
    <property type="entry name" value="Peroxiredoxin PRX1"/>
    <property type="match status" value="1"/>
</dbReference>
<evidence type="ECO:0000256" key="1">
    <source>
        <dbReference type="ARBA" id="ARBA00009796"/>
    </source>
</evidence>
<keyword evidence="4 9" id="KW-0049">Antioxidant</keyword>
<dbReference type="AlphaFoldDB" id="A0A839JZL5"/>
<dbReference type="InterPro" id="IPR036249">
    <property type="entry name" value="Thioredoxin-like_sf"/>
</dbReference>
<feature type="active site" description="Cysteine sulfenic acid (-SOH) intermediate" evidence="9">
    <location>
        <position position="52"/>
    </location>
</feature>
<name>A0A839JZL5_9FIRM</name>
<protein>
    <recommendedName>
        <fullName evidence="9">Peroxiredoxin</fullName>
        <ecNumber evidence="9">1.11.1.24</ecNumber>
    </recommendedName>
    <alternativeName>
        <fullName evidence="9">Thioredoxin peroxidase</fullName>
    </alternativeName>
    <alternativeName>
        <fullName evidence="9">Thioredoxin-dependent peroxiredoxin</fullName>
    </alternativeName>
</protein>
<comment type="subcellular location">
    <subcellularLocation>
        <location evidence="9">Cytoplasm</location>
    </subcellularLocation>
</comment>
<dbReference type="Gene3D" id="3.40.30.10">
    <property type="entry name" value="Glutaredoxin"/>
    <property type="match status" value="1"/>
</dbReference>
<comment type="similarity">
    <text evidence="1">Belongs to the peroxiredoxin family. AhpC/Prx1 subfamily.</text>
</comment>
<dbReference type="CDD" id="cd03016">
    <property type="entry name" value="PRX_1cys"/>
    <property type="match status" value="1"/>
</dbReference>
<dbReference type="InterPro" id="IPR022915">
    <property type="entry name" value="Peroxiredoxin_TDXH"/>
</dbReference>
<dbReference type="PANTHER" id="PTHR10681:SF128">
    <property type="entry name" value="THIOREDOXIN-DEPENDENT PEROXIDE REDUCTASE, MITOCHONDRIAL"/>
    <property type="match status" value="1"/>
</dbReference>
<feature type="disulfide bond" description="Interchain (with Cys-52); in linked form" evidence="9">
    <location>
        <position position="219"/>
    </location>
</feature>